<dbReference type="Proteomes" id="UP000555448">
    <property type="component" value="Unassembled WGS sequence"/>
</dbReference>
<reference evidence="1 2" key="1">
    <citation type="submission" date="2020-08" db="EMBL/GenBank/DDBJ databases">
        <title>Functional genomics of gut bacteria from endangered species of beetles.</title>
        <authorList>
            <person name="Carlos-Shanley C."/>
        </authorList>
    </citation>
    <scope>NUCLEOTIDE SEQUENCE [LARGE SCALE GENOMIC DNA]</scope>
    <source>
        <strain evidence="1 2">S00245</strain>
    </source>
</reference>
<dbReference type="AlphaFoldDB" id="A0A7W7NZC1"/>
<sequence>MSSTELDAYNAFIDKFESDGFEAFLDDDQDEAPQPSVDLH</sequence>
<accession>A0A7W7NZC1</accession>
<name>A0A7W7NZC1_9SPHN</name>
<gene>
    <name evidence="1" type="ORF">HNO88_004415</name>
</gene>
<organism evidence="1 2">
    <name type="scientific">Novosphingobium chloroacetimidivorans</name>
    <dbReference type="NCBI Taxonomy" id="1428314"/>
    <lineage>
        <taxon>Bacteria</taxon>
        <taxon>Pseudomonadati</taxon>
        <taxon>Pseudomonadota</taxon>
        <taxon>Alphaproteobacteria</taxon>
        <taxon>Sphingomonadales</taxon>
        <taxon>Sphingomonadaceae</taxon>
        <taxon>Novosphingobium</taxon>
    </lineage>
</organism>
<evidence type="ECO:0000313" key="2">
    <source>
        <dbReference type="Proteomes" id="UP000555448"/>
    </source>
</evidence>
<evidence type="ECO:0000313" key="1">
    <source>
        <dbReference type="EMBL" id="MBB4861067.1"/>
    </source>
</evidence>
<keyword evidence="2" id="KW-1185">Reference proteome</keyword>
<proteinExistence type="predicted"/>
<dbReference type="EMBL" id="JACHLR010000051">
    <property type="protein sequence ID" value="MBB4861067.1"/>
    <property type="molecule type" value="Genomic_DNA"/>
</dbReference>
<protein>
    <submittedName>
        <fullName evidence="1">Uncharacterized protein</fullName>
    </submittedName>
</protein>
<comment type="caution">
    <text evidence="1">The sequence shown here is derived from an EMBL/GenBank/DDBJ whole genome shotgun (WGS) entry which is preliminary data.</text>
</comment>